<name>A0A6J5L6L3_9CAUD</name>
<proteinExistence type="predicted"/>
<gene>
    <name evidence="1" type="ORF">UFOVP116_91</name>
</gene>
<dbReference type="EMBL" id="LR796237">
    <property type="protein sequence ID" value="CAB4129715.1"/>
    <property type="molecule type" value="Genomic_DNA"/>
</dbReference>
<evidence type="ECO:0000313" key="1">
    <source>
        <dbReference type="EMBL" id="CAB4129715.1"/>
    </source>
</evidence>
<accession>A0A6J5L6L3</accession>
<sequence length="81" mass="9146">MIKTSQQHFNRTIQAIHDTEKQIAARPNASFVADYKNHIVALKTLLAELEVCNNMSVSEMLESSNAIFARMSQLKNRVAVQ</sequence>
<reference evidence="1" key="1">
    <citation type="submission" date="2020-04" db="EMBL/GenBank/DDBJ databases">
        <authorList>
            <person name="Chiriac C."/>
            <person name="Salcher M."/>
            <person name="Ghai R."/>
            <person name="Kavagutti S V."/>
        </authorList>
    </citation>
    <scope>NUCLEOTIDE SEQUENCE</scope>
</reference>
<protein>
    <submittedName>
        <fullName evidence="1">Uncharacterized protein</fullName>
    </submittedName>
</protein>
<organism evidence="1">
    <name type="scientific">uncultured Caudovirales phage</name>
    <dbReference type="NCBI Taxonomy" id="2100421"/>
    <lineage>
        <taxon>Viruses</taxon>
        <taxon>Duplodnaviria</taxon>
        <taxon>Heunggongvirae</taxon>
        <taxon>Uroviricota</taxon>
        <taxon>Caudoviricetes</taxon>
        <taxon>Peduoviridae</taxon>
        <taxon>Maltschvirus</taxon>
        <taxon>Maltschvirus maltsch</taxon>
    </lineage>
</organism>